<evidence type="ECO:0000256" key="5">
    <source>
        <dbReference type="ARBA" id="ARBA00022833"/>
    </source>
</evidence>
<dbReference type="PROSITE" id="PS50157">
    <property type="entry name" value="ZINC_FINGER_C2H2_2"/>
    <property type="match status" value="12"/>
</dbReference>
<accession>A0A811V847</accession>
<feature type="domain" description="C2H2-type" evidence="8">
    <location>
        <begin position="380"/>
        <end position="407"/>
    </location>
</feature>
<evidence type="ECO:0000313" key="10">
    <source>
        <dbReference type="Proteomes" id="UP000606786"/>
    </source>
</evidence>
<feature type="domain" description="C2H2-type" evidence="8">
    <location>
        <begin position="664"/>
        <end position="693"/>
    </location>
</feature>
<protein>
    <submittedName>
        <fullName evidence="9">(Mediterranean fruit fly) hypothetical protein</fullName>
    </submittedName>
</protein>
<evidence type="ECO:0000256" key="2">
    <source>
        <dbReference type="ARBA" id="ARBA00022723"/>
    </source>
</evidence>
<keyword evidence="4 7" id="KW-0863">Zinc-finger</keyword>
<dbReference type="FunFam" id="3.30.160.60:FF:000065">
    <property type="entry name" value="B-cell CLL/lymphoma 6, member B"/>
    <property type="match status" value="1"/>
</dbReference>
<dbReference type="PROSITE" id="PS00028">
    <property type="entry name" value="ZINC_FINGER_C2H2_1"/>
    <property type="match status" value="12"/>
</dbReference>
<keyword evidence="3" id="KW-0677">Repeat</keyword>
<dbReference type="Pfam" id="PF13912">
    <property type="entry name" value="zf-C2H2_6"/>
    <property type="match status" value="1"/>
</dbReference>
<feature type="domain" description="C2H2-type" evidence="8">
    <location>
        <begin position="550"/>
        <end position="578"/>
    </location>
</feature>
<dbReference type="Gene3D" id="3.30.160.60">
    <property type="entry name" value="Classic Zinc Finger"/>
    <property type="match status" value="11"/>
</dbReference>
<comment type="subcellular location">
    <subcellularLocation>
        <location evidence="1">Nucleus</location>
    </subcellularLocation>
</comment>
<dbReference type="InterPro" id="IPR036236">
    <property type="entry name" value="Znf_C2H2_sf"/>
</dbReference>
<evidence type="ECO:0000256" key="3">
    <source>
        <dbReference type="ARBA" id="ARBA00022737"/>
    </source>
</evidence>
<dbReference type="SUPFAM" id="SSF57667">
    <property type="entry name" value="beta-beta-alpha zinc fingers"/>
    <property type="match status" value="6"/>
</dbReference>
<dbReference type="InterPro" id="IPR050826">
    <property type="entry name" value="Krueppel_C2H2_ZnFinger"/>
</dbReference>
<feature type="domain" description="C2H2-type" evidence="8">
    <location>
        <begin position="522"/>
        <end position="549"/>
    </location>
</feature>
<comment type="caution">
    <text evidence="9">The sequence shown here is derived from an EMBL/GenBank/DDBJ whole genome shotgun (WGS) entry which is preliminary data.</text>
</comment>
<dbReference type="EMBL" id="CAJHJT010000056">
    <property type="protein sequence ID" value="CAD7011510.1"/>
    <property type="molecule type" value="Genomic_DNA"/>
</dbReference>
<dbReference type="GO" id="GO:0008270">
    <property type="term" value="F:zinc ion binding"/>
    <property type="evidence" value="ECO:0007669"/>
    <property type="project" value="UniProtKB-KW"/>
</dbReference>
<gene>
    <name evidence="9" type="ORF">CCAP1982_LOCUS19604</name>
</gene>
<feature type="domain" description="C2H2-type" evidence="8">
    <location>
        <begin position="608"/>
        <end position="635"/>
    </location>
</feature>
<feature type="domain" description="C2H2-type" evidence="8">
    <location>
        <begin position="494"/>
        <end position="521"/>
    </location>
</feature>
<keyword evidence="2" id="KW-0479">Metal-binding</keyword>
<keyword evidence="5" id="KW-0862">Zinc</keyword>
<reference evidence="9" key="1">
    <citation type="submission" date="2020-11" db="EMBL/GenBank/DDBJ databases">
        <authorList>
            <person name="Whitehead M."/>
        </authorList>
    </citation>
    <scope>NUCLEOTIDE SEQUENCE</scope>
    <source>
        <strain evidence="9">EGII</strain>
    </source>
</reference>
<feature type="domain" description="C2H2-type" evidence="8">
    <location>
        <begin position="636"/>
        <end position="663"/>
    </location>
</feature>
<dbReference type="FunFam" id="3.30.160.60:FF:000100">
    <property type="entry name" value="Zinc finger 45-like"/>
    <property type="match status" value="1"/>
</dbReference>
<dbReference type="PANTHER" id="PTHR24377">
    <property type="entry name" value="IP01015P-RELATED"/>
    <property type="match status" value="1"/>
</dbReference>
<dbReference type="InterPro" id="IPR013087">
    <property type="entry name" value="Znf_C2H2_type"/>
</dbReference>
<dbReference type="GO" id="GO:0032502">
    <property type="term" value="P:developmental process"/>
    <property type="evidence" value="ECO:0007669"/>
    <property type="project" value="UniProtKB-ARBA"/>
</dbReference>
<feature type="domain" description="C2H2-type" evidence="8">
    <location>
        <begin position="579"/>
        <end position="607"/>
    </location>
</feature>
<evidence type="ECO:0000313" key="9">
    <source>
        <dbReference type="EMBL" id="CAD7011510.1"/>
    </source>
</evidence>
<dbReference type="Pfam" id="PF00096">
    <property type="entry name" value="zf-C2H2"/>
    <property type="match status" value="6"/>
</dbReference>
<evidence type="ECO:0000259" key="8">
    <source>
        <dbReference type="PROSITE" id="PS50157"/>
    </source>
</evidence>
<dbReference type="GO" id="GO:0005634">
    <property type="term" value="C:nucleus"/>
    <property type="evidence" value="ECO:0007669"/>
    <property type="project" value="UniProtKB-SubCell"/>
</dbReference>
<evidence type="ECO:0000256" key="1">
    <source>
        <dbReference type="ARBA" id="ARBA00004123"/>
    </source>
</evidence>
<dbReference type="Proteomes" id="UP000606786">
    <property type="component" value="Unassembled WGS sequence"/>
</dbReference>
<proteinExistence type="predicted"/>
<dbReference type="FunFam" id="3.30.160.60:FF:000176">
    <property type="entry name" value="zinc finger protein 70"/>
    <property type="match status" value="1"/>
</dbReference>
<feature type="domain" description="C2H2-type" evidence="8">
    <location>
        <begin position="343"/>
        <end position="368"/>
    </location>
</feature>
<organism evidence="9 10">
    <name type="scientific">Ceratitis capitata</name>
    <name type="common">Mediterranean fruit fly</name>
    <name type="synonym">Tephritis capitata</name>
    <dbReference type="NCBI Taxonomy" id="7213"/>
    <lineage>
        <taxon>Eukaryota</taxon>
        <taxon>Metazoa</taxon>
        <taxon>Ecdysozoa</taxon>
        <taxon>Arthropoda</taxon>
        <taxon>Hexapoda</taxon>
        <taxon>Insecta</taxon>
        <taxon>Pterygota</taxon>
        <taxon>Neoptera</taxon>
        <taxon>Endopterygota</taxon>
        <taxon>Diptera</taxon>
        <taxon>Brachycera</taxon>
        <taxon>Muscomorpha</taxon>
        <taxon>Tephritoidea</taxon>
        <taxon>Tephritidae</taxon>
        <taxon>Ceratitis</taxon>
        <taxon>Ceratitis</taxon>
    </lineage>
</organism>
<dbReference type="FunFam" id="3.30.160.60:FF:001498">
    <property type="entry name" value="Zinc finger protein 404"/>
    <property type="match status" value="1"/>
</dbReference>
<dbReference type="OrthoDB" id="427030at2759"/>
<feature type="domain" description="C2H2-type" evidence="8">
    <location>
        <begin position="409"/>
        <end position="436"/>
    </location>
</feature>
<dbReference type="KEGG" id="ccat:101450782"/>
<feature type="domain" description="C2H2-type" evidence="8">
    <location>
        <begin position="437"/>
        <end position="464"/>
    </location>
</feature>
<keyword evidence="6" id="KW-0539">Nucleus</keyword>
<evidence type="ECO:0000256" key="7">
    <source>
        <dbReference type="PROSITE-ProRule" id="PRU00042"/>
    </source>
</evidence>
<sequence length="789" mass="89864">MTSLLSCGNAIGQKLDLTLKEEYLNGEQYMNDANTLDPEAYIIENAKCFLCDRNFVEGEGTFLIFEIRLRDDGGIDNPLSLILSTALGKDLDENSSHSPLLCESCNKNILEFERLLQKFCEKRMQIIKSYNRTVHKYNIDPIIIDCESEVTRGDSIYFDEISNNIIIDDLHCKNKSSNCDDSPNGSNESKEMESICVGADLVEEIIDCDPIEVDGSILNPDSPCMENNEDLINDIHCNGTISDISDKAEQDLINSELLPHTLDIKSEETLIYDPDDNATPAINYTFAAENSVPDGEMIADEPFKMVFEQVDNLYFCLLCGELKPLSAEPFAEHMLQYHDLNFYACEHCSAGFLSAESVKEHIENTHTNFCIATEVDSPEYECNVCQQVFANHRLLRVHKRTHNNTSLQYECSECNKKYSCQNLLLDHMNIHIGRRPYKCTKCPKDFTSKCTLQTHLKIHSERLRPYKCNKCNKSFLNPQSLTHHKKLHLGEKAFICDICLKAFSTQHNLDIHKIVHTGQRPFVCRTCGKAFARRAEIKDHERIHTGEKPYKCDMCEAAFAQRSNLMTHRKSTHLNEKSHKCDQCDRSFKRRRLLQYHINAVHTGVRPHECEICGSSFVYPEHKKKHMLIHGNSKPYTCEVCGKEFNSCANRNAHRYVHSSKKPYECIKCGAGFMRKPLLLAHMKHAGHTTDTIVINQPHISGKGMLSLEREMSTIDSCDDICEVAVSSSQESNSSVCNEGLQLIPPHTEDISDVAETESVQYLQFDDLDKDGHQVITWVDIGRDKHVMY</sequence>
<feature type="domain" description="C2H2-type" evidence="8">
    <location>
        <begin position="466"/>
        <end position="493"/>
    </location>
</feature>
<evidence type="ECO:0000256" key="6">
    <source>
        <dbReference type="ARBA" id="ARBA00023242"/>
    </source>
</evidence>
<dbReference type="AlphaFoldDB" id="A0A811V847"/>
<dbReference type="FunFam" id="3.30.160.60:FF:000202">
    <property type="entry name" value="Zinc finger protein 574"/>
    <property type="match status" value="1"/>
</dbReference>
<dbReference type="SMART" id="SM00355">
    <property type="entry name" value="ZnF_C2H2"/>
    <property type="match status" value="13"/>
</dbReference>
<evidence type="ECO:0000256" key="4">
    <source>
        <dbReference type="ARBA" id="ARBA00022771"/>
    </source>
</evidence>
<keyword evidence="10" id="KW-1185">Reference proteome</keyword>
<name>A0A811V847_CERCA</name>